<organism evidence="2 3">
    <name type="scientific">Triparma columacea</name>
    <dbReference type="NCBI Taxonomy" id="722753"/>
    <lineage>
        <taxon>Eukaryota</taxon>
        <taxon>Sar</taxon>
        <taxon>Stramenopiles</taxon>
        <taxon>Ochrophyta</taxon>
        <taxon>Bolidophyceae</taxon>
        <taxon>Parmales</taxon>
        <taxon>Triparmaceae</taxon>
        <taxon>Triparma</taxon>
    </lineage>
</organism>
<dbReference type="AlphaFoldDB" id="A0A9W7G8P0"/>
<accession>A0A9W7G8P0</accession>
<evidence type="ECO:0000313" key="2">
    <source>
        <dbReference type="EMBL" id="GMI36187.1"/>
    </source>
</evidence>
<dbReference type="Proteomes" id="UP001165065">
    <property type="component" value="Unassembled WGS sequence"/>
</dbReference>
<reference evidence="3" key="1">
    <citation type="journal article" date="2023" name="Commun. Biol.">
        <title>Genome analysis of Parmales, the sister group of diatoms, reveals the evolutionary specialization of diatoms from phago-mixotrophs to photoautotrophs.</title>
        <authorList>
            <person name="Ban H."/>
            <person name="Sato S."/>
            <person name="Yoshikawa S."/>
            <person name="Yamada K."/>
            <person name="Nakamura Y."/>
            <person name="Ichinomiya M."/>
            <person name="Sato N."/>
            <person name="Blanc-Mathieu R."/>
            <person name="Endo H."/>
            <person name="Kuwata A."/>
            <person name="Ogata H."/>
        </authorList>
    </citation>
    <scope>NUCLEOTIDE SEQUENCE [LARGE SCALE GENOMIC DNA]</scope>
</reference>
<proteinExistence type="predicted"/>
<comment type="caution">
    <text evidence="2">The sequence shown here is derived from an EMBL/GenBank/DDBJ whole genome shotgun (WGS) entry which is preliminary data.</text>
</comment>
<evidence type="ECO:0000256" key="1">
    <source>
        <dbReference type="SAM" id="MobiDB-lite"/>
    </source>
</evidence>
<evidence type="ECO:0000313" key="3">
    <source>
        <dbReference type="Proteomes" id="UP001165065"/>
    </source>
</evidence>
<feature type="compositionally biased region" description="Basic and acidic residues" evidence="1">
    <location>
        <begin position="52"/>
        <end position="68"/>
    </location>
</feature>
<protein>
    <submittedName>
        <fullName evidence="2">Uncharacterized protein</fullName>
    </submittedName>
</protein>
<gene>
    <name evidence="2" type="ORF">TrCOL_g6975</name>
</gene>
<dbReference type="OrthoDB" id="46853at2759"/>
<dbReference type="EMBL" id="BRYA01000939">
    <property type="protein sequence ID" value="GMI36187.1"/>
    <property type="molecule type" value="Genomic_DNA"/>
</dbReference>
<keyword evidence="3" id="KW-1185">Reference proteome</keyword>
<feature type="compositionally biased region" description="Basic residues" evidence="1">
    <location>
        <begin position="41"/>
        <end position="50"/>
    </location>
</feature>
<sequence length="154" mass="17032">MGSELESIGTSGISRDRSLERAFEFDEINEPLPRAKDLLKTRRGKKKVRNVKGGDEQEDKRSYNERFGETTSNSDSPVDDLDPISRLRIFVTGGSSSSSGPSSGLSWFRLGDDLTFIKVVEKATWAGIAGLVIWEAYINSPLFERAAPMAPVVY</sequence>
<name>A0A9W7G8P0_9STRA</name>
<feature type="region of interest" description="Disordered" evidence="1">
    <location>
        <begin position="36"/>
        <end position="80"/>
    </location>
</feature>